<accession>A0A0F9LK81</accession>
<protein>
    <submittedName>
        <fullName evidence="1">Uncharacterized protein</fullName>
    </submittedName>
</protein>
<dbReference type="AlphaFoldDB" id="A0A0F9LK81"/>
<dbReference type="EMBL" id="LAZR01006007">
    <property type="protein sequence ID" value="KKM95439.1"/>
    <property type="molecule type" value="Genomic_DNA"/>
</dbReference>
<organism evidence="1">
    <name type="scientific">marine sediment metagenome</name>
    <dbReference type="NCBI Taxonomy" id="412755"/>
    <lineage>
        <taxon>unclassified sequences</taxon>
        <taxon>metagenomes</taxon>
        <taxon>ecological metagenomes</taxon>
    </lineage>
</organism>
<evidence type="ECO:0000313" key="1">
    <source>
        <dbReference type="EMBL" id="KKM95439.1"/>
    </source>
</evidence>
<proteinExistence type="predicted"/>
<sequence length="62" mass="7057">MVAETETRKKSDELLRIAAEMVLLLNENHCLTDAEIGIVVFLMGDCVHYASEAKHIRKIMKK</sequence>
<name>A0A0F9LK81_9ZZZZ</name>
<gene>
    <name evidence="1" type="ORF">LCGC14_1188100</name>
</gene>
<reference evidence="1" key="1">
    <citation type="journal article" date="2015" name="Nature">
        <title>Complex archaea that bridge the gap between prokaryotes and eukaryotes.</title>
        <authorList>
            <person name="Spang A."/>
            <person name="Saw J.H."/>
            <person name="Jorgensen S.L."/>
            <person name="Zaremba-Niedzwiedzka K."/>
            <person name="Martijn J."/>
            <person name="Lind A.E."/>
            <person name="van Eijk R."/>
            <person name="Schleper C."/>
            <person name="Guy L."/>
            <person name="Ettema T.J."/>
        </authorList>
    </citation>
    <scope>NUCLEOTIDE SEQUENCE</scope>
</reference>
<comment type="caution">
    <text evidence="1">The sequence shown here is derived from an EMBL/GenBank/DDBJ whole genome shotgun (WGS) entry which is preliminary data.</text>
</comment>